<dbReference type="Pfam" id="PF00293">
    <property type="entry name" value="NUDIX"/>
    <property type="match status" value="1"/>
</dbReference>
<organism evidence="2 3">
    <name type="scientific">Candidatus Nanosyncoccus nanoralicus</name>
    <dbReference type="NCBI Taxonomy" id="2171996"/>
    <lineage>
        <taxon>Bacteria</taxon>
        <taxon>Candidatus Saccharimonadota</taxon>
        <taxon>Candidatus Nanosyncoccalia</taxon>
        <taxon>Candidatus Nanosyncoccales</taxon>
        <taxon>Candidatus Nanosyncoccaceae</taxon>
        <taxon>Candidatus Nanosyncoccus</taxon>
    </lineage>
</organism>
<comment type="caution">
    <text evidence="2">The sequence shown here is derived from an EMBL/GenBank/DDBJ whole genome shotgun (WGS) entry which is preliminary data.</text>
</comment>
<accession>A0ABY0FMX2</accession>
<dbReference type="EMBL" id="PRLL01000001">
    <property type="protein sequence ID" value="RYC74027.1"/>
    <property type="molecule type" value="Genomic_DNA"/>
</dbReference>
<evidence type="ECO:0000313" key="3">
    <source>
        <dbReference type="Proteomes" id="UP001191004"/>
    </source>
</evidence>
<reference evidence="2 3" key="2">
    <citation type="journal article" date="2020" name="Cell Rep.">
        <title>Acquisition and Adaptation of Ultra-small Parasitic Reduced Genome Bacteria to Mammalian Hosts.</title>
        <authorList>
            <person name="McLean J.S."/>
            <person name="Bor B."/>
            <person name="Kerns K.A."/>
            <person name="Liu Q."/>
            <person name="To T.T."/>
            <person name="Solden L."/>
            <person name="Hendrickson E.L."/>
            <person name="Wrighton K."/>
            <person name="Shi W."/>
            <person name="He X."/>
        </authorList>
    </citation>
    <scope>NUCLEOTIDE SEQUENCE [LARGE SCALE GENOMIC DNA]</scope>
    <source>
        <strain evidence="2 3">TM7_KMM_G3_1_HOT_351</strain>
    </source>
</reference>
<evidence type="ECO:0000259" key="1">
    <source>
        <dbReference type="PROSITE" id="PS51462"/>
    </source>
</evidence>
<proteinExistence type="predicted"/>
<dbReference type="CDD" id="cd03674">
    <property type="entry name" value="NUDIX_Hydrolase"/>
    <property type="match status" value="1"/>
</dbReference>
<feature type="domain" description="Nudix hydrolase" evidence="1">
    <location>
        <begin position="44"/>
        <end position="190"/>
    </location>
</feature>
<dbReference type="SUPFAM" id="SSF55811">
    <property type="entry name" value="Nudix"/>
    <property type="match status" value="1"/>
</dbReference>
<sequence length="195" mass="22305">MIRELINEYLELYPEEAEDLLMARKLAEKAGTDEERIFDRKNSDGHFTASAFILCPNSGKILLLKHKSLDILLQPGGHIEKEDATPFAAALRELEEETGCLDLDKINYLAVLPDDPLVPFHISTHEIPENPKKGEPAHLHHDFGYLFDINEMQEIIIDPNESDGFQWVDLEEFYKQPHFAAIAPKVKKFLAENRV</sequence>
<protein>
    <recommendedName>
        <fullName evidence="1">Nudix hydrolase domain-containing protein</fullName>
    </recommendedName>
</protein>
<reference evidence="2 3" key="1">
    <citation type="journal article" date="2018" name="bioRxiv">
        <title>Evidence of independent acquisition and adaption of ultra-small bacteria to human hosts across the highly diverse yet reduced genomes of the phylum Saccharibacteria.</title>
        <authorList>
            <person name="McLean J.S."/>
            <person name="Bor B."/>
            <person name="To T.T."/>
            <person name="Liu Q."/>
            <person name="Kearns K.A."/>
            <person name="Solden L.M."/>
            <person name="Wrighton K.C."/>
            <person name="He X."/>
            <person name="Shi W."/>
        </authorList>
    </citation>
    <scope>NUCLEOTIDE SEQUENCE [LARGE SCALE GENOMIC DNA]</scope>
    <source>
        <strain evidence="2 3">TM7_KMM_G3_1_HOT_351</strain>
    </source>
</reference>
<evidence type="ECO:0000313" key="2">
    <source>
        <dbReference type="EMBL" id="RYC74027.1"/>
    </source>
</evidence>
<dbReference type="PROSITE" id="PS51462">
    <property type="entry name" value="NUDIX"/>
    <property type="match status" value="1"/>
</dbReference>
<dbReference type="Proteomes" id="UP001191004">
    <property type="component" value="Unassembled WGS sequence"/>
</dbReference>
<dbReference type="InterPro" id="IPR015797">
    <property type="entry name" value="NUDIX_hydrolase-like_dom_sf"/>
</dbReference>
<dbReference type="InterPro" id="IPR000086">
    <property type="entry name" value="NUDIX_hydrolase_dom"/>
</dbReference>
<gene>
    <name evidence="2" type="ORF">G3KMM_00073</name>
</gene>
<dbReference type="RefSeq" id="WP_129603934.1">
    <property type="nucleotide sequence ID" value="NZ_PRLL01000001.1"/>
</dbReference>
<keyword evidence="3" id="KW-1185">Reference proteome</keyword>
<dbReference type="Gene3D" id="3.90.79.10">
    <property type="entry name" value="Nucleoside Triphosphate Pyrophosphohydrolase"/>
    <property type="match status" value="1"/>
</dbReference>
<dbReference type="PANTHER" id="PTHR43736">
    <property type="entry name" value="ADP-RIBOSE PYROPHOSPHATASE"/>
    <property type="match status" value="1"/>
</dbReference>
<dbReference type="PANTHER" id="PTHR43736:SF1">
    <property type="entry name" value="DIHYDRONEOPTERIN TRIPHOSPHATE DIPHOSPHATASE"/>
    <property type="match status" value="1"/>
</dbReference>
<name>A0ABY0FMX2_9BACT</name>